<keyword evidence="7" id="KW-0675">Receptor</keyword>
<feature type="compositionally biased region" description="Basic residues" evidence="9">
    <location>
        <begin position="345"/>
        <end position="356"/>
    </location>
</feature>
<evidence type="ECO:0000256" key="6">
    <source>
        <dbReference type="ARBA" id="ARBA00023163"/>
    </source>
</evidence>
<dbReference type="Pfam" id="PF00105">
    <property type="entry name" value="zf-C4"/>
    <property type="match status" value="1"/>
</dbReference>
<evidence type="ECO:0000256" key="8">
    <source>
        <dbReference type="ARBA" id="ARBA00023242"/>
    </source>
</evidence>
<keyword evidence="8" id="KW-0539">Nucleus</keyword>
<evidence type="ECO:0000256" key="3">
    <source>
        <dbReference type="ARBA" id="ARBA00022833"/>
    </source>
</evidence>
<dbReference type="AlphaFoldDB" id="A0A7R9M2T3"/>
<keyword evidence="2" id="KW-0863">Zinc-finger</keyword>
<dbReference type="GO" id="GO:0030154">
    <property type="term" value="P:cell differentiation"/>
    <property type="evidence" value="ECO:0007669"/>
    <property type="project" value="TreeGrafter"/>
</dbReference>
<dbReference type="InterPro" id="IPR050234">
    <property type="entry name" value="Nuclear_hormone_rcpt_NR1"/>
</dbReference>
<dbReference type="PANTHER" id="PTHR24082:SF507">
    <property type="entry name" value="BILE ACID RECEPTOR-RELATED"/>
    <property type="match status" value="1"/>
</dbReference>
<keyword evidence="12" id="KW-1185">Reference proteome</keyword>
<dbReference type="InterPro" id="IPR013088">
    <property type="entry name" value="Znf_NHR/GATA"/>
</dbReference>
<protein>
    <recommendedName>
        <fullName evidence="10">Nuclear receptor domain-containing protein</fullName>
    </recommendedName>
</protein>
<dbReference type="InterPro" id="IPR001628">
    <property type="entry name" value="Znf_hrmn_rcpt"/>
</dbReference>
<dbReference type="PANTHER" id="PTHR24082">
    <property type="entry name" value="NUCLEAR HORMONE RECEPTOR"/>
    <property type="match status" value="1"/>
</dbReference>
<keyword evidence="3" id="KW-0862">Zinc</keyword>
<evidence type="ECO:0000256" key="5">
    <source>
        <dbReference type="ARBA" id="ARBA00023125"/>
    </source>
</evidence>
<keyword evidence="1" id="KW-0479">Metal-binding</keyword>
<dbReference type="Proteomes" id="UP000728032">
    <property type="component" value="Unassembled WGS sequence"/>
</dbReference>
<evidence type="ECO:0000313" key="11">
    <source>
        <dbReference type="EMBL" id="CAD7652476.1"/>
    </source>
</evidence>
<proteinExistence type="predicted"/>
<evidence type="ECO:0000256" key="7">
    <source>
        <dbReference type="ARBA" id="ARBA00023170"/>
    </source>
</evidence>
<evidence type="ECO:0000256" key="2">
    <source>
        <dbReference type="ARBA" id="ARBA00022771"/>
    </source>
</evidence>
<organism evidence="11">
    <name type="scientific">Oppiella nova</name>
    <dbReference type="NCBI Taxonomy" id="334625"/>
    <lineage>
        <taxon>Eukaryota</taxon>
        <taxon>Metazoa</taxon>
        <taxon>Ecdysozoa</taxon>
        <taxon>Arthropoda</taxon>
        <taxon>Chelicerata</taxon>
        <taxon>Arachnida</taxon>
        <taxon>Acari</taxon>
        <taxon>Acariformes</taxon>
        <taxon>Sarcoptiformes</taxon>
        <taxon>Oribatida</taxon>
        <taxon>Brachypylina</taxon>
        <taxon>Oppioidea</taxon>
        <taxon>Oppiidae</taxon>
        <taxon>Oppiella</taxon>
    </lineage>
</organism>
<name>A0A7R9M2T3_9ACAR</name>
<feature type="region of interest" description="Disordered" evidence="9">
    <location>
        <begin position="282"/>
        <end position="356"/>
    </location>
</feature>
<dbReference type="Gene3D" id="3.30.50.10">
    <property type="entry name" value="Erythroid Transcription Factor GATA-1, subunit A"/>
    <property type="match status" value="1"/>
</dbReference>
<dbReference type="GO" id="GO:0000978">
    <property type="term" value="F:RNA polymerase II cis-regulatory region sequence-specific DNA binding"/>
    <property type="evidence" value="ECO:0007669"/>
    <property type="project" value="TreeGrafter"/>
</dbReference>
<dbReference type="GO" id="GO:0000122">
    <property type="term" value="P:negative regulation of transcription by RNA polymerase II"/>
    <property type="evidence" value="ECO:0007669"/>
    <property type="project" value="TreeGrafter"/>
</dbReference>
<accession>A0A7R9M2T3</accession>
<feature type="compositionally biased region" description="Acidic residues" evidence="9">
    <location>
        <begin position="291"/>
        <end position="300"/>
    </location>
</feature>
<dbReference type="GO" id="GO:0008270">
    <property type="term" value="F:zinc ion binding"/>
    <property type="evidence" value="ECO:0007669"/>
    <property type="project" value="UniProtKB-KW"/>
</dbReference>
<evidence type="ECO:0000259" key="10">
    <source>
        <dbReference type="PROSITE" id="PS51030"/>
    </source>
</evidence>
<dbReference type="GO" id="GO:0004879">
    <property type="term" value="F:nuclear receptor activity"/>
    <property type="evidence" value="ECO:0007669"/>
    <property type="project" value="TreeGrafter"/>
</dbReference>
<keyword evidence="5" id="KW-0238">DNA-binding</keyword>
<gene>
    <name evidence="11" type="ORF">ONB1V03_LOCUS9137</name>
</gene>
<evidence type="ECO:0000313" key="12">
    <source>
        <dbReference type="Proteomes" id="UP000728032"/>
    </source>
</evidence>
<dbReference type="GO" id="GO:0045944">
    <property type="term" value="P:positive regulation of transcription by RNA polymerase II"/>
    <property type="evidence" value="ECO:0007669"/>
    <property type="project" value="TreeGrafter"/>
</dbReference>
<evidence type="ECO:0000256" key="1">
    <source>
        <dbReference type="ARBA" id="ARBA00022723"/>
    </source>
</evidence>
<evidence type="ECO:0000256" key="4">
    <source>
        <dbReference type="ARBA" id="ARBA00023015"/>
    </source>
</evidence>
<dbReference type="PRINTS" id="PR00047">
    <property type="entry name" value="STROIDFINGER"/>
</dbReference>
<dbReference type="EMBL" id="CAJPVJ010005583">
    <property type="protein sequence ID" value="CAG2169663.1"/>
    <property type="molecule type" value="Genomic_DNA"/>
</dbReference>
<feature type="compositionally biased region" description="Polar residues" evidence="9">
    <location>
        <begin position="330"/>
        <end position="342"/>
    </location>
</feature>
<dbReference type="PROSITE" id="PS51030">
    <property type="entry name" value="NUCLEAR_REC_DBD_2"/>
    <property type="match status" value="1"/>
</dbReference>
<keyword evidence="4" id="KW-0805">Transcription regulation</keyword>
<sequence length="356" mass="38872">MDMRYAKYDCTLTDPKTVMSQSMAIARMPSTAPVEPLMSGADTFCFDYFSHIKGIKCETIVSLMANGFDSIHTVLAIDVDTDLVEMRDMSLGQKCLLKKAIKDLNERYHRFVSALVVTPEERRAFDAKTQLLQRYVRQDMPDRAFPVNGMPVAIDANPDVSVANGSAINGSFKTALTTTREPMPTPVLNGENSSPKRKRIGSRVESHEWMTQPSCCVCGESAVGKYWSCYLCNGCHIFVGRALRSQLEVGECVNGSADCAIDVETRKTCRYCRFHKATNAGLTPPTPNGDVSDEATDAEAPDAPQSADSAADDDEGPSVASIECGRTPDTPHSTGSANSTGTPDKRRRTPSKRLDF</sequence>
<reference evidence="11" key="1">
    <citation type="submission" date="2020-11" db="EMBL/GenBank/DDBJ databases">
        <authorList>
            <person name="Tran Van P."/>
        </authorList>
    </citation>
    <scope>NUCLEOTIDE SEQUENCE</scope>
</reference>
<feature type="domain" description="Nuclear receptor" evidence="10">
    <location>
        <begin position="212"/>
        <end position="289"/>
    </location>
</feature>
<evidence type="ECO:0000256" key="9">
    <source>
        <dbReference type="SAM" id="MobiDB-lite"/>
    </source>
</evidence>
<dbReference type="OrthoDB" id="6159439at2759"/>
<dbReference type="SMART" id="SM00399">
    <property type="entry name" value="ZnF_C4"/>
    <property type="match status" value="1"/>
</dbReference>
<dbReference type="SUPFAM" id="SSF57716">
    <property type="entry name" value="Glucocorticoid receptor-like (DNA-binding domain)"/>
    <property type="match status" value="1"/>
</dbReference>
<dbReference type="EMBL" id="OC920408">
    <property type="protein sequence ID" value="CAD7652476.1"/>
    <property type="molecule type" value="Genomic_DNA"/>
</dbReference>
<keyword evidence="6" id="KW-0804">Transcription</keyword>